<dbReference type="Pfam" id="PF12576">
    <property type="entry name" value="DUF3754"/>
    <property type="match status" value="1"/>
</dbReference>
<dbReference type="EMBL" id="CM000782">
    <property type="protein sequence ID" value="AQK79832.1"/>
    <property type="molecule type" value="Genomic_DNA"/>
</dbReference>
<dbReference type="PANTHER" id="PTHR33645">
    <property type="entry name" value="AMINOPEPTIDASE (DUF3754)"/>
    <property type="match status" value="1"/>
</dbReference>
<sequence length="90" mass="10446">MVKASFRILFGRSTLQEPAFQELILLYTDEVVPSETKDEMVPLQLKIYERIPIPDLPVVFPHKKLSFRILDTARYCYCNRSIGICGELQI</sequence>
<accession>A0A1D6LJ91</accession>
<dbReference type="InterPro" id="IPR022227">
    <property type="entry name" value="DUF3754"/>
</dbReference>
<dbReference type="PANTHER" id="PTHR33645:SF2">
    <property type="entry name" value="FAMILY PROTEIN, PUTATIVE (DUF3754)-RELATED"/>
    <property type="match status" value="1"/>
</dbReference>
<proteinExistence type="predicted"/>
<organism evidence="1">
    <name type="scientific">Zea mays</name>
    <name type="common">Maize</name>
    <dbReference type="NCBI Taxonomy" id="4577"/>
    <lineage>
        <taxon>Eukaryota</taxon>
        <taxon>Viridiplantae</taxon>
        <taxon>Streptophyta</taxon>
        <taxon>Embryophyta</taxon>
        <taxon>Tracheophyta</taxon>
        <taxon>Spermatophyta</taxon>
        <taxon>Magnoliopsida</taxon>
        <taxon>Liliopsida</taxon>
        <taxon>Poales</taxon>
        <taxon>Poaceae</taxon>
        <taxon>PACMAD clade</taxon>
        <taxon>Panicoideae</taxon>
        <taxon>Andropogonodae</taxon>
        <taxon>Andropogoneae</taxon>
        <taxon>Tripsacinae</taxon>
        <taxon>Zea</taxon>
    </lineage>
</organism>
<reference evidence="1" key="1">
    <citation type="submission" date="2015-12" db="EMBL/GenBank/DDBJ databases">
        <title>Update maize B73 reference genome by single molecule sequencing technologies.</title>
        <authorList>
            <consortium name="Maize Genome Sequencing Project"/>
            <person name="Ware D."/>
        </authorList>
    </citation>
    <scope>NUCLEOTIDE SEQUENCE</scope>
    <source>
        <tissue evidence="1">Seedling</tissue>
    </source>
</reference>
<dbReference type="GO" id="GO:0004177">
    <property type="term" value="F:aminopeptidase activity"/>
    <property type="evidence" value="ECO:0007669"/>
    <property type="project" value="UniProtKB-KW"/>
</dbReference>
<evidence type="ECO:0000313" key="1">
    <source>
        <dbReference type="EMBL" id="AQK79832.1"/>
    </source>
</evidence>
<keyword evidence="1" id="KW-0645">Protease</keyword>
<dbReference type="ExpressionAtlas" id="A0A1D6LJ91">
    <property type="expression patterns" value="baseline and differential"/>
</dbReference>
<dbReference type="AlphaFoldDB" id="A0A1D6LJ91"/>
<protein>
    <submittedName>
        <fullName evidence="1">Aminopeptidase</fullName>
    </submittedName>
</protein>
<keyword evidence="1" id="KW-0031">Aminopeptidase</keyword>
<gene>
    <name evidence="1" type="ORF">ZEAMMB73_Zm00001d035878</name>
</gene>
<keyword evidence="1" id="KW-0378">Hydrolase</keyword>
<name>A0A1D6LJ91_MAIZE</name>